<dbReference type="Pfam" id="PF13515">
    <property type="entry name" value="FUSC_2"/>
    <property type="match status" value="1"/>
</dbReference>
<name>A0A157RBV4_9BORD</name>
<keyword evidence="3 7" id="KW-0812">Transmembrane</keyword>
<comment type="similarity">
    <text evidence="6">Belongs to the YccS/YhfK family.</text>
</comment>
<feature type="transmembrane region" description="Helical" evidence="7">
    <location>
        <begin position="437"/>
        <end position="455"/>
    </location>
</feature>
<feature type="transmembrane region" description="Helical" evidence="7">
    <location>
        <begin position="343"/>
        <end position="362"/>
    </location>
</feature>
<dbReference type="SUPFAM" id="SSF103473">
    <property type="entry name" value="MFS general substrate transporter"/>
    <property type="match status" value="1"/>
</dbReference>
<dbReference type="AlphaFoldDB" id="A0A157RBV4"/>
<sequence length="647" mass="69307">MSTSVKDASSALIGPNAWLKELTRLKPARWHWGRSIRAALAMGIPLSVGVWMDDMASVLFVAMGAMLQGMGERDAPYPALFKKALISAPLGALAFLLGYLNGLPWGVIVLVMAGVAFVAAILSSYAAPLSVGCLQLLAMGAVLIGNPELAPYWPTALKLLLGSALYMVLLGLEALFFSYRPERQMVSALLQALAALAQARAQGGADSGQARQSVTDQLSALYGLLLQRRSHALGVTAHLNHAAALLQRADALFAQVMSCADSVDLQQAAADLRALAQAYDAEARDPAALAAAPGKPLSAAIAALGQALWGRSVEDEMPRDEAAGPRESRLALLRDKLTRGRQVMQPALALALCTGIAYSFYWIDDKSHWYWVPMTVCIVMKPDMGSIFARAVLRCVGTGAGVLVGALIMAWMPTGYLFVLAMVAIAVVMPWLSQRSYALLAFSLTPLVLVLIDSVSPETRGTNYALLRLVDTVLGAAIVLVFGYLIWPRSPDRKMEPAFLVARQQIARYLRVSVAGKGDVQQIRLCRRQAYGALSDMRMQLQQALGDPPPAGREAAAWFPMITGAERICDAITAYSSQLYPAPAPEDARRLEQLAELLESGLDAPQWQHIGADLAATSPQARLVNAIQGELRQGRKMLGTASAPQAA</sequence>
<feature type="domain" description="Integral membrane bound transporter" evidence="8">
    <location>
        <begin position="357"/>
        <end position="482"/>
    </location>
</feature>
<evidence type="ECO:0000256" key="4">
    <source>
        <dbReference type="ARBA" id="ARBA00022989"/>
    </source>
</evidence>
<keyword evidence="2" id="KW-1003">Cell membrane</keyword>
<dbReference type="STRING" id="123899.SAMEA3906487_01535"/>
<reference evidence="9 10" key="1">
    <citation type="submission" date="2016-04" db="EMBL/GenBank/DDBJ databases">
        <authorList>
            <consortium name="Pathogen Informatics"/>
        </authorList>
    </citation>
    <scope>NUCLEOTIDE SEQUENCE [LARGE SCALE GENOMIC DNA]</scope>
    <source>
        <strain evidence="9 10">H044680328</strain>
    </source>
</reference>
<evidence type="ECO:0000256" key="1">
    <source>
        <dbReference type="ARBA" id="ARBA00004651"/>
    </source>
</evidence>
<evidence type="ECO:0000313" key="9">
    <source>
        <dbReference type="EMBL" id="SAI68819.1"/>
    </source>
</evidence>
<dbReference type="RefSeq" id="WP_063491745.1">
    <property type="nucleotide sequence ID" value="NZ_CP016340.1"/>
</dbReference>
<dbReference type="InterPro" id="IPR049453">
    <property type="entry name" value="Memb_transporter_dom"/>
</dbReference>
<feature type="transmembrane region" description="Helical" evidence="7">
    <location>
        <begin position="39"/>
        <end position="67"/>
    </location>
</feature>
<keyword evidence="4 7" id="KW-1133">Transmembrane helix</keyword>
<feature type="transmembrane region" description="Helical" evidence="7">
    <location>
        <begin position="415"/>
        <end position="432"/>
    </location>
</feature>
<dbReference type="PATRIC" id="fig|123899.6.peg.1514"/>
<evidence type="ECO:0000259" key="8">
    <source>
        <dbReference type="Pfam" id="PF13515"/>
    </source>
</evidence>
<organism evidence="9 10">
    <name type="scientific">Bordetella trematum</name>
    <dbReference type="NCBI Taxonomy" id="123899"/>
    <lineage>
        <taxon>Bacteria</taxon>
        <taxon>Pseudomonadati</taxon>
        <taxon>Pseudomonadota</taxon>
        <taxon>Betaproteobacteria</taxon>
        <taxon>Burkholderiales</taxon>
        <taxon>Alcaligenaceae</taxon>
        <taxon>Bordetella</taxon>
    </lineage>
</organism>
<accession>A0A157RBV4</accession>
<gene>
    <name evidence="9" type="primary">yccS_2</name>
    <name evidence="9" type="ORF">SAMEA3906487_01535</name>
</gene>
<comment type="subcellular location">
    <subcellularLocation>
        <location evidence="1">Cell membrane</location>
        <topology evidence="1">Multi-pass membrane protein</topology>
    </subcellularLocation>
</comment>
<feature type="transmembrane region" description="Helical" evidence="7">
    <location>
        <begin position="103"/>
        <end position="122"/>
    </location>
</feature>
<dbReference type="PANTHER" id="PTHR30509:SF9">
    <property type="entry name" value="MULTIDRUG RESISTANCE PROTEIN MDTO"/>
    <property type="match status" value="1"/>
</dbReference>
<dbReference type="KEGG" id="btrm:SAMEA390648701535"/>
<dbReference type="OrthoDB" id="128040at2"/>
<evidence type="ECO:0000256" key="5">
    <source>
        <dbReference type="ARBA" id="ARBA00023136"/>
    </source>
</evidence>
<evidence type="ECO:0000256" key="6">
    <source>
        <dbReference type="ARBA" id="ARBA00043993"/>
    </source>
</evidence>
<evidence type="ECO:0000256" key="2">
    <source>
        <dbReference type="ARBA" id="ARBA00022475"/>
    </source>
</evidence>
<dbReference type="Gene3D" id="1.20.1250.20">
    <property type="entry name" value="MFS general substrate transporter like domains"/>
    <property type="match status" value="1"/>
</dbReference>
<dbReference type="PANTHER" id="PTHR30509">
    <property type="entry name" value="P-HYDROXYBENZOIC ACID EFFLUX PUMP SUBUNIT-RELATED"/>
    <property type="match status" value="1"/>
</dbReference>
<feature type="transmembrane region" description="Helical" evidence="7">
    <location>
        <begin position="467"/>
        <end position="487"/>
    </location>
</feature>
<keyword evidence="5 7" id="KW-0472">Membrane</keyword>
<evidence type="ECO:0000256" key="7">
    <source>
        <dbReference type="SAM" id="Phobius"/>
    </source>
</evidence>
<dbReference type="Proteomes" id="UP000076825">
    <property type="component" value="Chromosome 1"/>
</dbReference>
<dbReference type="InterPro" id="IPR036259">
    <property type="entry name" value="MFS_trans_sf"/>
</dbReference>
<keyword evidence="10" id="KW-1185">Reference proteome</keyword>
<feature type="transmembrane region" description="Helical" evidence="7">
    <location>
        <begin position="159"/>
        <end position="179"/>
    </location>
</feature>
<protein>
    <submittedName>
        <fullName evidence="9">Membrane protein</fullName>
    </submittedName>
</protein>
<dbReference type="GO" id="GO:0005886">
    <property type="term" value="C:plasma membrane"/>
    <property type="evidence" value="ECO:0007669"/>
    <property type="project" value="UniProtKB-SubCell"/>
</dbReference>
<dbReference type="EMBL" id="LT546645">
    <property type="protein sequence ID" value="SAI68819.1"/>
    <property type="molecule type" value="Genomic_DNA"/>
</dbReference>
<evidence type="ECO:0000256" key="3">
    <source>
        <dbReference type="ARBA" id="ARBA00022692"/>
    </source>
</evidence>
<dbReference type="eggNOG" id="COG1289">
    <property type="taxonomic scope" value="Bacteria"/>
</dbReference>
<dbReference type="GeneID" id="56591175"/>
<proteinExistence type="inferred from homology"/>
<feature type="transmembrane region" description="Helical" evidence="7">
    <location>
        <begin position="79"/>
        <end position="97"/>
    </location>
</feature>
<evidence type="ECO:0000313" key="10">
    <source>
        <dbReference type="Proteomes" id="UP000076825"/>
    </source>
</evidence>